<organism evidence="2 3">
    <name type="scientific">Pisolithus microcarpus 441</name>
    <dbReference type="NCBI Taxonomy" id="765257"/>
    <lineage>
        <taxon>Eukaryota</taxon>
        <taxon>Fungi</taxon>
        <taxon>Dikarya</taxon>
        <taxon>Basidiomycota</taxon>
        <taxon>Agaricomycotina</taxon>
        <taxon>Agaricomycetes</taxon>
        <taxon>Agaricomycetidae</taxon>
        <taxon>Boletales</taxon>
        <taxon>Sclerodermatineae</taxon>
        <taxon>Pisolithaceae</taxon>
        <taxon>Pisolithus</taxon>
    </lineage>
</organism>
<feature type="region of interest" description="Disordered" evidence="1">
    <location>
        <begin position="64"/>
        <end position="97"/>
    </location>
</feature>
<evidence type="ECO:0000256" key="1">
    <source>
        <dbReference type="SAM" id="MobiDB-lite"/>
    </source>
</evidence>
<dbReference type="EMBL" id="KN833735">
    <property type="protein sequence ID" value="KIK22805.1"/>
    <property type="molecule type" value="Genomic_DNA"/>
</dbReference>
<protein>
    <submittedName>
        <fullName evidence="2">Uncharacterized protein</fullName>
    </submittedName>
</protein>
<evidence type="ECO:0000313" key="3">
    <source>
        <dbReference type="Proteomes" id="UP000054018"/>
    </source>
</evidence>
<gene>
    <name evidence="2" type="ORF">PISMIDRAFT_491340</name>
</gene>
<feature type="compositionally biased region" description="Basic and acidic residues" evidence="1">
    <location>
        <begin position="64"/>
        <end position="76"/>
    </location>
</feature>
<accession>A0A0C9YDB4</accession>
<dbReference type="HOGENOM" id="CLU_2038966_0_0_1"/>
<reference evidence="3" key="2">
    <citation type="submission" date="2015-01" db="EMBL/GenBank/DDBJ databases">
        <title>Evolutionary Origins and Diversification of the Mycorrhizal Mutualists.</title>
        <authorList>
            <consortium name="DOE Joint Genome Institute"/>
            <consortium name="Mycorrhizal Genomics Consortium"/>
            <person name="Kohler A."/>
            <person name="Kuo A."/>
            <person name="Nagy L.G."/>
            <person name="Floudas D."/>
            <person name="Copeland A."/>
            <person name="Barry K.W."/>
            <person name="Cichocki N."/>
            <person name="Veneault-Fourrey C."/>
            <person name="LaButti K."/>
            <person name="Lindquist E.A."/>
            <person name="Lipzen A."/>
            <person name="Lundell T."/>
            <person name="Morin E."/>
            <person name="Murat C."/>
            <person name="Riley R."/>
            <person name="Ohm R."/>
            <person name="Sun H."/>
            <person name="Tunlid A."/>
            <person name="Henrissat B."/>
            <person name="Grigoriev I.V."/>
            <person name="Hibbett D.S."/>
            <person name="Martin F."/>
        </authorList>
    </citation>
    <scope>NUCLEOTIDE SEQUENCE [LARGE SCALE GENOMIC DNA]</scope>
    <source>
        <strain evidence="3">441</strain>
    </source>
</reference>
<name>A0A0C9YDB4_9AGAM</name>
<proteinExistence type="predicted"/>
<evidence type="ECO:0000313" key="2">
    <source>
        <dbReference type="EMBL" id="KIK22805.1"/>
    </source>
</evidence>
<dbReference type="OrthoDB" id="10491244at2759"/>
<dbReference type="Proteomes" id="UP000054018">
    <property type="component" value="Unassembled WGS sequence"/>
</dbReference>
<keyword evidence="3" id="KW-1185">Reference proteome</keyword>
<reference evidence="2 3" key="1">
    <citation type="submission" date="2014-04" db="EMBL/GenBank/DDBJ databases">
        <authorList>
            <consortium name="DOE Joint Genome Institute"/>
            <person name="Kuo A."/>
            <person name="Kohler A."/>
            <person name="Costa M.D."/>
            <person name="Nagy L.G."/>
            <person name="Floudas D."/>
            <person name="Copeland A."/>
            <person name="Barry K.W."/>
            <person name="Cichocki N."/>
            <person name="Veneault-Fourrey C."/>
            <person name="LaButti K."/>
            <person name="Lindquist E.A."/>
            <person name="Lipzen A."/>
            <person name="Lundell T."/>
            <person name="Morin E."/>
            <person name="Murat C."/>
            <person name="Sun H."/>
            <person name="Tunlid A."/>
            <person name="Henrissat B."/>
            <person name="Grigoriev I.V."/>
            <person name="Hibbett D.S."/>
            <person name="Martin F."/>
            <person name="Nordberg H.P."/>
            <person name="Cantor M.N."/>
            <person name="Hua S.X."/>
        </authorList>
    </citation>
    <scope>NUCLEOTIDE SEQUENCE [LARGE SCALE GENOMIC DNA]</scope>
    <source>
        <strain evidence="2 3">441</strain>
    </source>
</reference>
<sequence>MFTLHTDGEGHGYITLYPSIANYTTTRADALSGCIGGNRKDSRISTLVPRLRACLARETNAKWKPMQEGDRRERRQLGHITSHPLSTLASQRDALPAPSLSGPTALYLKRSFQDATIKRLQ</sequence>
<dbReference type="AlphaFoldDB" id="A0A0C9YDB4"/>